<accession>A0ABP6UCN1</accession>
<dbReference type="Proteomes" id="UP001501455">
    <property type="component" value="Unassembled WGS sequence"/>
</dbReference>
<dbReference type="InterPro" id="IPR002734">
    <property type="entry name" value="RibDG_C"/>
</dbReference>
<dbReference type="EMBL" id="BAAAXF010000082">
    <property type="protein sequence ID" value="GAA3505450.1"/>
    <property type="molecule type" value="Genomic_DNA"/>
</dbReference>
<dbReference type="Pfam" id="PF01872">
    <property type="entry name" value="RibD_C"/>
    <property type="match status" value="1"/>
</dbReference>
<protein>
    <submittedName>
        <fullName evidence="2">Dihydrofolate reductase family protein</fullName>
    </submittedName>
</protein>
<feature type="domain" description="Bacterial bifunctional deaminase-reductase C-terminal" evidence="1">
    <location>
        <begin position="35"/>
        <end position="216"/>
    </location>
</feature>
<gene>
    <name evidence="2" type="ORF">GCM10019016_125630</name>
</gene>
<dbReference type="PANTHER" id="PTHR38011:SF11">
    <property type="entry name" value="2,5-DIAMINO-6-RIBOSYLAMINO-4(3H)-PYRIMIDINONE 5'-PHOSPHATE REDUCTASE"/>
    <property type="match status" value="1"/>
</dbReference>
<proteinExistence type="predicted"/>
<comment type="caution">
    <text evidence="2">The sequence shown here is derived from an EMBL/GenBank/DDBJ whole genome shotgun (WGS) entry which is preliminary data.</text>
</comment>
<organism evidence="2 3">
    <name type="scientific">Streptomyces prasinosporus</name>
    <dbReference type="NCBI Taxonomy" id="68256"/>
    <lineage>
        <taxon>Bacteria</taxon>
        <taxon>Bacillati</taxon>
        <taxon>Actinomycetota</taxon>
        <taxon>Actinomycetes</taxon>
        <taxon>Kitasatosporales</taxon>
        <taxon>Streptomycetaceae</taxon>
        <taxon>Streptomyces</taxon>
        <taxon>Streptomyces albogriseolus group</taxon>
    </lineage>
</organism>
<evidence type="ECO:0000313" key="3">
    <source>
        <dbReference type="Proteomes" id="UP001501455"/>
    </source>
</evidence>
<dbReference type="InterPro" id="IPR024072">
    <property type="entry name" value="DHFR-like_dom_sf"/>
</dbReference>
<dbReference type="Gene3D" id="3.40.430.10">
    <property type="entry name" value="Dihydrofolate Reductase, subunit A"/>
    <property type="match status" value="1"/>
</dbReference>
<sequence>MLSLLSKTTLPTCLYREGDGPAGRVGPEERRIMRKLVYTGFMSLDGLVDSPGGGPGEEHRSGGWVFKDLEFVEEAWSLKGEELADTTALMFGRRSYEAFASVWPGSQDHADYRDLPKYVVSSTLSEDALADGWGPTTVLRSTGDVAALKEGEGGAVFIHGSAELARRLSDAGLIDQYNLLMFPVLLGAGKSLFGRADRDKQMLALRESETYSNGIVKLVYDVRR</sequence>
<keyword evidence="3" id="KW-1185">Reference proteome</keyword>
<dbReference type="SUPFAM" id="SSF53597">
    <property type="entry name" value="Dihydrofolate reductase-like"/>
    <property type="match status" value="1"/>
</dbReference>
<dbReference type="PANTHER" id="PTHR38011">
    <property type="entry name" value="DIHYDROFOLATE REDUCTASE FAMILY PROTEIN (AFU_ORTHOLOGUE AFUA_8G06820)"/>
    <property type="match status" value="1"/>
</dbReference>
<dbReference type="InterPro" id="IPR050765">
    <property type="entry name" value="Riboflavin_Biosynth_HTPR"/>
</dbReference>
<evidence type="ECO:0000313" key="2">
    <source>
        <dbReference type="EMBL" id="GAA3505450.1"/>
    </source>
</evidence>
<reference evidence="3" key="1">
    <citation type="journal article" date="2019" name="Int. J. Syst. Evol. Microbiol.">
        <title>The Global Catalogue of Microorganisms (GCM) 10K type strain sequencing project: providing services to taxonomists for standard genome sequencing and annotation.</title>
        <authorList>
            <consortium name="The Broad Institute Genomics Platform"/>
            <consortium name="The Broad Institute Genome Sequencing Center for Infectious Disease"/>
            <person name="Wu L."/>
            <person name="Ma J."/>
        </authorList>
    </citation>
    <scope>NUCLEOTIDE SEQUENCE [LARGE SCALE GENOMIC DNA]</scope>
    <source>
        <strain evidence="3">JCM 4816</strain>
    </source>
</reference>
<name>A0ABP6UCN1_9ACTN</name>
<evidence type="ECO:0000259" key="1">
    <source>
        <dbReference type="Pfam" id="PF01872"/>
    </source>
</evidence>